<dbReference type="InterPro" id="IPR008778">
    <property type="entry name" value="Pirin_C_dom"/>
</dbReference>
<proteinExistence type="inferred from homology"/>
<evidence type="ECO:0000256" key="1">
    <source>
        <dbReference type="ARBA" id="ARBA00008416"/>
    </source>
</evidence>
<dbReference type="CDD" id="cd02247">
    <property type="entry name" value="cupin_pirin_C"/>
    <property type="match status" value="1"/>
</dbReference>
<organism evidence="5 8">
    <name type="scientific">Acidiplasma aeolicum</name>
    <dbReference type="NCBI Taxonomy" id="507754"/>
    <lineage>
        <taxon>Archaea</taxon>
        <taxon>Methanobacteriati</taxon>
        <taxon>Thermoplasmatota</taxon>
        <taxon>Thermoplasmata</taxon>
        <taxon>Thermoplasmatales</taxon>
        <taxon>Ferroplasmaceae</taxon>
        <taxon>Acidiplasma</taxon>
    </lineage>
</organism>
<dbReference type="EMBL" id="LJCQ01000196">
    <property type="protein sequence ID" value="KPV46690.1"/>
    <property type="molecule type" value="Genomic_DNA"/>
</dbReference>
<evidence type="ECO:0000259" key="4">
    <source>
        <dbReference type="Pfam" id="PF05726"/>
    </source>
</evidence>
<evidence type="ECO:0000313" key="7">
    <source>
        <dbReference type="Proteomes" id="UP000050320"/>
    </source>
</evidence>
<dbReference type="Pfam" id="PF05726">
    <property type="entry name" value="Pirin_C"/>
    <property type="match status" value="1"/>
</dbReference>
<dbReference type="SUPFAM" id="SSF51182">
    <property type="entry name" value="RmlC-like cupins"/>
    <property type="match status" value="1"/>
</dbReference>
<dbReference type="Pfam" id="PF02678">
    <property type="entry name" value="Pirin"/>
    <property type="match status" value="1"/>
</dbReference>
<gene>
    <name evidence="6" type="ORF">AOG54_07880</name>
    <name evidence="5" type="ORF">SE19_04435</name>
</gene>
<accession>A0A0P9CMC3</accession>
<comment type="caution">
    <text evidence="5">The sequence shown here is derived from an EMBL/GenBank/DDBJ whole genome shotgun (WGS) entry which is preliminary data.</text>
</comment>
<evidence type="ECO:0000313" key="8">
    <source>
        <dbReference type="Proteomes" id="UP000050515"/>
    </source>
</evidence>
<protein>
    <recommendedName>
        <fullName evidence="9">Pirin</fullName>
    </recommendedName>
</protein>
<dbReference type="PATRIC" id="fig|507754.4.peg.1843"/>
<evidence type="ECO:0008006" key="9">
    <source>
        <dbReference type="Google" id="ProtNLM"/>
    </source>
</evidence>
<feature type="domain" description="Pirin C-terminal" evidence="4">
    <location>
        <begin position="183"/>
        <end position="283"/>
    </location>
</feature>
<dbReference type="Proteomes" id="UP000050515">
    <property type="component" value="Unassembled WGS sequence"/>
</dbReference>
<comment type="similarity">
    <text evidence="1 2">Belongs to the pirin family.</text>
</comment>
<sequence>MYKIAEYMFEGMETRDGAGVKLRRIFGSQQTVKLTDPFLLLDAFGSKNPDDYLAGFPWHPHRGIETVTYALKGKVYHRDSEDNSGTIYPGDVQWMTAGSGIFHEEMPKYMEDNAGKILDTELAGFQLWINLPASQKMSTPVYRSLKSNEIPEISGDGIRVRVIAGKYMKVQGIYSGGTQDISYFHISMDPEAQIKYISAENYRVIIYIISGSIKISGNTFMAGNAVSFSLSGDEIDVYADVSSEILLMSGRPLNEPVYWYGPIVMNTREQIEEAINDINNNKFVREKHPVID</sequence>
<evidence type="ECO:0000313" key="5">
    <source>
        <dbReference type="EMBL" id="KPV46690.1"/>
    </source>
</evidence>
<evidence type="ECO:0000313" key="6">
    <source>
        <dbReference type="EMBL" id="KQB36187.1"/>
    </source>
</evidence>
<dbReference type="RefSeq" id="WP_054964141.1">
    <property type="nucleotide sequence ID" value="NZ_LJCQ01000196.1"/>
</dbReference>
<dbReference type="Proteomes" id="UP000050320">
    <property type="component" value="Unassembled WGS sequence"/>
</dbReference>
<dbReference type="PANTHER" id="PTHR13903">
    <property type="entry name" value="PIRIN-RELATED"/>
    <property type="match status" value="1"/>
</dbReference>
<dbReference type="InterPro" id="IPR003829">
    <property type="entry name" value="Pirin_N_dom"/>
</dbReference>
<dbReference type="PIRSF" id="PIRSF006232">
    <property type="entry name" value="Pirin"/>
    <property type="match status" value="1"/>
</dbReference>
<reference evidence="5 8" key="1">
    <citation type="submission" date="2015-09" db="EMBL/GenBank/DDBJ databases">
        <title>Draft genome sequence of Acidiplasma aeolicum DSM 18409.</title>
        <authorList>
            <person name="Hemp J."/>
        </authorList>
    </citation>
    <scope>NUCLEOTIDE SEQUENCE [LARGE SCALE GENOMIC DNA]</scope>
    <source>
        <strain evidence="5 8">V</strain>
    </source>
</reference>
<dbReference type="CDD" id="cd02909">
    <property type="entry name" value="cupin_pirin_N"/>
    <property type="match status" value="1"/>
</dbReference>
<reference evidence="6 7" key="2">
    <citation type="submission" date="2015-09" db="EMBL/GenBank/DDBJ databases">
        <title>Heavy metals and arsenic resistance mechanisms in polyextremophilic archaea of the family Ferroplasmaceae.</title>
        <authorList>
            <person name="Bulaev A.G."/>
            <person name="Kanygina A.V."/>
        </authorList>
    </citation>
    <scope>NUCLEOTIDE SEQUENCE [LARGE SCALE GENOMIC DNA]</scope>
    <source>
        <strain evidence="6 7">VT</strain>
    </source>
</reference>
<dbReference type="InterPro" id="IPR011051">
    <property type="entry name" value="RmlC_Cupin_sf"/>
</dbReference>
<dbReference type="OrthoDB" id="23530at2157"/>
<dbReference type="InterPro" id="IPR014710">
    <property type="entry name" value="RmlC-like_jellyroll"/>
</dbReference>
<dbReference type="Gene3D" id="2.60.120.10">
    <property type="entry name" value="Jelly Rolls"/>
    <property type="match status" value="2"/>
</dbReference>
<dbReference type="PANTHER" id="PTHR13903:SF8">
    <property type="entry name" value="PIRIN"/>
    <property type="match status" value="1"/>
</dbReference>
<name>A0A0P9CMC3_9ARCH</name>
<dbReference type="EMBL" id="LKBG01000042">
    <property type="protein sequence ID" value="KQB36187.1"/>
    <property type="molecule type" value="Genomic_DNA"/>
</dbReference>
<dbReference type="AlphaFoldDB" id="A0A0P9CMC3"/>
<evidence type="ECO:0000259" key="3">
    <source>
        <dbReference type="Pfam" id="PF02678"/>
    </source>
</evidence>
<keyword evidence="7" id="KW-1185">Reference proteome</keyword>
<dbReference type="InterPro" id="IPR012093">
    <property type="entry name" value="Pirin"/>
</dbReference>
<evidence type="ECO:0000256" key="2">
    <source>
        <dbReference type="RuleBase" id="RU003457"/>
    </source>
</evidence>
<feature type="domain" description="Pirin N-terminal" evidence="3">
    <location>
        <begin position="20"/>
        <end position="129"/>
    </location>
</feature>